<dbReference type="Gene3D" id="3.90.550.10">
    <property type="entry name" value="Spore Coat Polysaccharide Biosynthesis Protein SpsA, Chain A"/>
    <property type="match status" value="1"/>
</dbReference>
<accession>A0ABM0GS11</accession>
<dbReference type="PROSITE" id="PS01295">
    <property type="entry name" value="ISPD"/>
    <property type="match status" value="1"/>
</dbReference>
<dbReference type="Proteomes" id="UP000694865">
    <property type="component" value="Unplaced"/>
</dbReference>
<keyword evidence="4" id="KW-1185">Reference proteome</keyword>
<dbReference type="SUPFAM" id="SSF53448">
    <property type="entry name" value="Nucleotide-diphospho-sugar transferases"/>
    <property type="match status" value="1"/>
</dbReference>
<keyword evidence="3" id="KW-0548">Nucleotidyltransferase</keyword>
<evidence type="ECO:0000313" key="5">
    <source>
        <dbReference type="RefSeq" id="XP_002736064.1"/>
    </source>
</evidence>
<sequence>MNFKTVAILPAAGSGERLGISLPKQYCDVLGRPIIVHTLDSFQRIEWIESVIVAVSSDRLDYMKQILSQYCLTKVKLIEGDISRHRSIKKCIDAIGDNHDNKPDIVIIHDAVRPFADEDIMSQVALAAHKYGASGTVQPLVSTVIAPSHEGFLDHSLVRSKYRASHTPQAFQYSVIKAAYNK</sequence>
<dbReference type="InterPro" id="IPR029044">
    <property type="entry name" value="Nucleotide-diphossugar_trans"/>
</dbReference>
<reference evidence="5" key="1">
    <citation type="submission" date="2025-08" db="UniProtKB">
        <authorList>
            <consortium name="RefSeq"/>
        </authorList>
    </citation>
    <scope>IDENTIFICATION</scope>
    <source>
        <tissue evidence="5">Testes</tissue>
    </source>
</reference>
<evidence type="ECO:0000256" key="3">
    <source>
        <dbReference type="ARBA" id="ARBA00022695"/>
    </source>
</evidence>
<dbReference type="InterPro" id="IPR018294">
    <property type="entry name" value="ISPD_synthase_CS"/>
</dbReference>
<evidence type="ECO:0000256" key="1">
    <source>
        <dbReference type="ARBA" id="ARBA00009789"/>
    </source>
</evidence>
<dbReference type="PANTHER" id="PTHR43015">
    <property type="entry name" value="D-RIBITOL-5-PHOSPHATE CYTIDYLYLTRANSFERASE"/>
    <property type="match status" value="1"/>
</dbReference>
<dbReference type="PANTHER" id="PTHR43015:SF1">
    <property type="entry name" value="D-RIBITOL-5-PHOSPHATE CYTIDYLYLTRANSFERASE"/>
    <property type="match status" value="1"/>
</dbReference>
<keyword evidence="2" id="KW-0808">Transferase</keyword>
<evidence type="ECO:0000313" key="4">
    <source>
        <dbReference type="Proteomes" id="UP000694865"/>
    </source>
</evidence>
<comment type="similarity">
    <text evidence="1">Belongs to the IspD/TarI cytidylyltransferase family. IspD subfamily.</text>
</comment>
<evidence type="ECO:0000256" key="2">
    <source>
        <dbReference type="ARBA" id="ARBA00022679"/>
    </source>
</evidence>
<proteinExistence type="inferred from homology"/>
<dbReference type="InterPro" id="IPR034683">
    <property type="entry name" value="IspD/TarI"/>
</dbReference>
<dbReference type="RefSeq" id="XP_002736064.1">
    <property type="nucleotide sequence ID" value="XM_002736018.2"/>
</dbReference>
<dbReference type="Pfam" id="PF01128">
    <property type="entry name" value="IspD"/>
    <property type="match status" value="1"/>
</dbReference>
<name>A0ABM0GS11_SACKO</name>
<dbReference type="GeneID" id="100373121"/>
<feature type="non-terminal residue" evidence="5">
    <location>
        <position position="182"/>
    </location>
</feature>
<organism evidence="4 5">
    <name type="scientific">Saccoglossus kowalevskii</name>
    <name type="common">Acorn worm</name>
    <dbReference type="NCBI Taxonomy" id="10224"/>
    <lineage>
        <taxon>Eukaryota</taxon>
        <taxon>Metazoa</taxon>
        <taxon>Hemichordata</taxon>
        <taxon>Enteropneusta</taxon>
        <taxon>Harrimaniidae</taxon>
        <taxon>Saccoglossus</taxon>
    </lineage>
</organism>
<dbReference type="CDD" id="cd02516">
    <property type="entry name" value="CDP-ME_synthetase"/>
    <property type="match status" value="1"/>
</dbReference>
<gene>
    <name evidence="5" type="primary">LOC100373121</name>
</gene>
<protein>
    <submittedName>
        <fullName evidence="5">Isoprenoid synthase domain-containing protein-like</fullName>
    </submittedName>
</protein>